<dbReference type="RefSeq" id="WP_263250591.1">
    <property type="nucleotide sequence ID" value="NZ_BAABLT010000033.1"/>
</dbReference>
<dbReference type="Pfam" id="PF07885">
    <property type="entry name" value="Ion_trans_2"/>
    <property type="match status" value="1"/>
</dbReference>
<evidence type="ECO:0000313" key="3">
    <source>
        <dbReference type="EMBL" id="MFD0918806.1"/>
    </source>
</evidence>
<keyword evidence="1" id="KW-0472">Membrane</keyword>
<comment type="caution">
    <text evidence="3">The sequence shown here is derived from an EMBL/GenBank/DDBJ whole genome shotgun (WGS) entry which is preliminary data.</text>
</comment>
<dbReference type="InterPro" id="IPR013099">
    <property type="entry name" value="K_chnl_dom"/>
</dbReference>
<reference evidence="4" key="1">
    <citation type="journal article" date="2019" name="Int. J. Syst. Evol. Microbiol.">
        <title>The Global Catalogue of Microorganisms (GCM) 10K type strain sequencing project: providing services to taxonomists for standard genome sequencing and annotation.</title>
        <authorList>
            <consortium name="The Broad Institute Genomics Platform"/>
            <consortium name="The Broad Institute Genome Sequencing Center for Infectious Disease"/>
            <person name="Wu L."/>
            <person name="Ma J."/>
        </authorList>
    </citation>
    <scope>NUCLEOTIDE SEQUENCE [LARGE SCALE GENOMIC DNA]</scope>
    <source>
        <strain evidence="4">CCUG 56401</strain>
    </source>
</reference>
<keyword evidence="3" id="KW-0407">Ion channel</keyword>
<feature type="transmembrane region" description="Helical" evidence="1">
    <location>
        <begin position="130"/>
        <end position="150"/>
    </location>
</feature>
<dbReference type="GO" id="GO:0034220">
    <property type="term" value="P:monoatomic ion transmembrane transport"/>
    <property type="evidence" value="ECO:0007669"/>
    <property type="project" value="UniProtKB-KW"/>
</dbReference>
<keyword evidence="3" id="KW-0813">Transport</keyword>
<protein>
    <submittedName>
        <fullName evidence="3">Potassium channel family protein</fullName>
    </submittedName>
</protein>
<gene>
    <name evidence="3" type="ORF">ACFQ16_03530</name>
</gene>
<keyword evidence="1" id="KW-0812">Transmembrane</keyword>
<organism evidence="3 4">
    <name type="scientific">Saccharopolyspora rosea</name>
    <dbReference type="NCBI Taxonomy" id="524884"/>
    <lineage>
        <taxon>Bacteria</taxon>
        <taxon>Bacillati</taxon>
        <taxon>Actinomycetota</taxon>
        <taxon>Actinomycetes</taxon>
        <taxon>Pseudonocardiales</taxon>
        <taxon>Pseudonocardiaceae</taxon>
        <taxon>Saccharopolyspora</taxon>
    </lineage>
</organism>
<proteinExistence type="predicted"/>
<dbReference type="SUPFAM" id="SSF81324">
    <property type="entry name" value="Voltage-gated potassium channels"/>
    <property type="match status" value="1"/>
</dbReference>
<accession>A0ABW3FPV9</accession>
<keyword evidence="1" id="KW-1133">Transmembrane helix</keyword>
<dbReference type="Proteomes" id="UP001597018">
    <property type="component" value="Unassembled WGS sequence"/>
</dbReference>
<evidence type="ECO:0000313" key="4">
    <source>
        <dbReference type="Proteomes" id="UP001597018"/>
    </source>
</evidence>
<dbReference type="Gene3D" id="1.10.287.70">
    <property type="match status" value="1"/>
</dbReference>
<evidence type="ECO:0000256" key="1">
    <source>
        <dbReference type="SAM" id="Phobius"/>
    </source>
</evidence>
<name>A0ABW3FPV9_9PSEU</name>
<keyword evidence="4" id="KW-1185">Reference proteome</keyword>
<keyword evidence="3" id="KW-0406">Ion transport</keyword>
<feature type="domain" description="Potassium channel" evidence="2">
    <location>
        <begin position="76"/>
        <end position="153"/>
    </location>
</feature>
<feature type="transmembrane region" description="Helical" evidence="1">
    <location>
        <begin position="34"/>
        <end position="55"/>
    </location>
</feature>
<evidence type="ECO:0000259" key="2">
    <source>
        <dbReference type="Pfam" id="PF07885"/>
    </source>
</evidence>
<dbReference type="EMBL" id="JBHTIW010000002">
    <property type="protein sequence ID" value="MFD0918806.1"/>
    <property type="molecule type" value="Genomic_DNA"/>
</dbReference>
<sequence>MVRRLLVTYGLVALCTVGYYLLPTVRADVAGTVGAVVAFAVGLFAVSALIVVQVWRFGPSGGRRSSLAGVVAALYLAVLFFALVYFGLARHHPGSIAELRTRTDALYFALSVTSTVGFDDVHAVSQDARAVVAVHMAFNIGFLGGAVAVLRSRARR</sequence>
<feature type="transmembrane region" description="Helical" evidence="1">
    <location>
        <begin position="67"/>
        <end position="88"/>
    </location>
</feature>
<feature type="transmembrane region" description="Helical" evidence="1">
    <location>
        <begin position="5"/>
        <end position="22"/>
    </location>
</feature>